<dbReference type="InterPro" id="IPR051043">
    <property type="entry name" value="Sulfatase_Mod_Factor_Kinase"/>
</dbReference>
<dbReference type="Pfam" id="PF03781">
    <property type="entry name" value="FGE-sulfatase"/>
    <property type="match status" value="1"/>
</dbReference>
<dbReference type="InterPro" id="IPR005532">
    <property type="entry name" value="SUMF_dom"/>
</dbReference>
<dbReference type="GO" id="GO:0120147">
    <property type="term" value="F:formylglycine-generating oxidase activity"/>
    <property type="evidence" value="ECO:0007669"/>
    <property type="project" value="TreeGrafter"/>
</dbReference>
<dbReference type="PANTHER" id="PTHR23150:SF19">
    <property type="entry name" value="FORMYLGLYCINE-GENERATING ENZYME"/>
    <property type="match status" value="1"/>
</dbReference>
<evidence type="ECO:0000256" key="1">
    <source>
        <dbReference type="SAM" id="SignalP"/>
    </source>
</evidence>
<dbReference type="GO" id="GO:0000272">
    <property type="term" value="P:polysaccharide catabolic process"/>
    <property type="evidence" value="ECO:0007669"/>
    <property type="project" value="InterPro"/>
</dbReference>
<dbReference type="PANTHER" id="PTHR23150">
    <property type="entry name" value="SULFATASE MODIFYING FACTOR 1, 2"/>
    <property type="match status" value="1"/>
</dbReference>
<reference evidence="3 4" key="1">
    <citation type="journal article" date="2016" name="Nat. Commun.">
        <title>Thousands of microbial genomes shed light on interconnected biogeochemical processes in an aquifer system.</title>
        <authorList>
            <person name="Anantharaman K."/>
            <person name="Brown C.T."/>
            <person name="Hug L.A."/>
            <person name="Sharon I."/>
            <person name="Castelle C.J."/>
            <person name="Probst A.J."/>
            <person name="Thomas B.C."/>
            <person name="Singh A."/>
            <person name="Wilkins M.J."/>
            <person name="Karaoz U."/>
            <person name="Brodie E.L."/>
            <person name="Williams K.H."/>
            <person name="Hubbard S.S."/>
            <person name="Banfield J.F."/>
        </authorList>
    </citation>
    <scope>NUCLEOTIDE SEQUENCE [LARGE SCALE GENOMIC DNA]</scope>
</reference>
<dbReference type="EMBL" id="MFYX01000007">
    <property type="protein sequence ID" value="OGK07437.1"/>
    <property type="molecule type" value="Genomic_DNA"/>
</dbReference>
<dbReference type="SUPFAM" id="SSF56436">
    <property type="entry name" value="C-type lectin-like"/>
    <property type="match status" value="1"/>
</dbReference>
<dbReference type="InterPro" id="IPR036439">
    <property type="entry name" value="Dockerin_dom_sf"/>
</dbReference>
<dbReference type="Gene3D" id="3.90.1580.10">
    <property type="entry name" value="paralog of FGE (formylglycine-generating enzyme)"/>
    <property type="match status" value="1"/>
</dbReference>
<dbReference type="AlphaFoldDB" id="A0A1F7FLT6"/>
<dbReference type="Gene3D" id="1.10.1330.10">
    <property type="entry name" value="Dockerin domain"/>
    <property type="match status" value="1"/>
</dbReference>
<feature type="domain" description="Sulfatase-modifying factor enzyme-like" evidence="2">
    <location>
        <begin position="81"/>
        <end position="335"/>
    </location>
</feature>
<feature type="signal peptide" evidence="1">
    <location>
        <begin position="1"/>
        <end position="18"/>
    </location>
</feature>
<evidence type="ECO:0000313" key="3">
    <source>
        <dbReference type="EMBL" id="OGK07437.1"/>
    </source>
</evidence>
<sequence length="337" mass="37502">MKTICAMLVLVLELAVFAAGHIKWDVDYDMDVDLQDLGLLNTKLGLTSDSAGWNPVFDMDTNNIIDSLDGADVTRHLNFTDSMALVAAGVFVMGDTTYPNMPDTIHVYVDSFWMDKYEITNSKYIQFLNDHRNYYHRFYAPNRNDSLKIDSGAIFTVWTGFDSHPVQGIAWETASAYCTSFGKRLCTSAEWEKAARGNERIKHTWGNQGCDSTKANYQYYLDNECNLSSTEIDSLAQIDGNGALRGTRSIGSYQNASCWGIYDLSGNVSDWVSDWLKADRQYWTLPDSRMNPQGPSSGTMKVARGSAYRGGGDDIPVEFHIGSPNAGSGPIGFRCCY</sequence>
<evidence type="ECO:0000259" key="2">
    <source>
        <dbReference type="Pfam" id="PF03781"/>
    </source>
</evidence>
<feature type="chain" id="PRO_5009528877" description="Sulfatase-modifying factor enzyme-like domain-containing protein" evidence="1">
    <location>
        <begin position="19"/>
        <end position="337"/>
    </location>
</feature>
<accession>A0A1F7FLT6</accession>
<name>A0A1F7FLT6_UNCRA</name>
<gene>
    <name evidence="3" type="ORF">A2519_11100</name>
</gene>
<keyword evidence="1" id="KW-0732">Signal</keyword>
<dbReference type="Proteomes" id="UP000179243">
    <property type="component" value="Unassembled WGS sequence"/>
</dbReference>
<comment type="caution">
    <text evidence="3">The sequence shown here is derived from an EMBL/GenBank/DDBJ whole genome shotgun (WGS) entry which is preliminary data.</text>
</comment>
<dbReference type="InterPro" id="IPR016187">
    <property type="entry name" value="CTDL_fold"/>
</dbReference>
<protein>
    <recommendedName>
        <fullName evidence="2">Sulfatase-modifying factor enzyme-like domain-containing protein</fullName>
    </recommendedName>
</protein>
<proteinExistence type="predicted"/>
<dbReference type="InterPro" id="IPR042095">
    <property type="entry name" value="SUMF_sf"/>
</dbReference>
<organism evidence="3 4">
    <name type="scientific">Candidatus Raymondbacteria bacterium RIFOXYD12_FULL_49_13</name>
    <dbReference type="NCBI Taxonomy" id="1817890"/>
    <lineage>
        <taxon>Bacteria</taxon>
        <taxon>Raymondiibacteriota</taxon>
    </lineage>
</organism>
<evidence type="ECO:0000313" key="4">
    <source>
        <dbReference type="Proteomes" id="UP000179243"/>
    </source>
</evidence>